<dbReference type="SUPFAM" id="SSF50156">
    <property type="entry name" value="PDZ domain-like"/>
    <property type="match status" value="1"/>
</dbReference>
<feature type="compositionally biased region" description="Basic and acidic residues" evidence="6">
    <location>
        <begin position="1240"/>
        <end position="1256"/>
    </location>
</feature>
<dbReference type="InterPro" id="IPR001478">
    <property type="entry name" value="PDZ"/>
</dbReference>
<dbReference type="PROSITE" id="PS50106">
    <property type="entry name" value="PDZ"/>
    <property type="match status" value="1"/>
</dbReference>
<dbReference type="Pfam" id="PF21022">
    <property type="entry name" value="Rap-GAP_dimer"/>
    <property type="match status" value="1"/>
</dbReference>
<evidence type="ECO:0000256" key="4">
    <source>
        <dbReference type="PROSITE-ProRule" id="PRU00165"/>
    </source>
</evidence>
<feature type="compositionally biased region" description="Polar residues" evidence="6">
    <location>
        <begin position="1152"/>
        <end position="1161"/>
    </location>
</feature>
<feature type="region of interest" description="Disordered" evidence="6">
    <location>
        <begin position="35"/>
        <end position="153"/>
    </location>
</feature>
<feature type="compositionally biased region" description="Polar residues" evidence="6">
    <location>
        <begin position="112"/>
        <end position="129"/>
    </location>
</feature>
<dbReference type="InterPro" id="IPR036034">
    <property type="entry name" value="PDZ_sf"/>
</dbReference>
<dbReference type="GO" id="GO:0005886">
    <property type="term" value="C:plasma membrane"/>
    <property type="evidence" value="ECO:0007669"/>
    <property type="project" value="TreeGrafter"/>
</dbReference>
<feature type="compositionally biased region" description="Polar residues" evidence="6">
    <location>
        <begin position="1420"/>
        <end position="1437"/>
    </location>
</feature>
<feature type="compositionally biased region" description="Polar residues" evidence="6">
    <location>
        <begin position="1529"/>
        <end position="1541"/>
    </location>
</feature>
<feature type="region of interest" description="Disordered" evidence="6">
    <location>
        <begin position="1580"/>
        <end position="1635"/>
    </location>
</feature>
<sequence>MTTYRPLANDGVDLATSCGARGTDILPGPHPGDYTPMGFWAQNGSMSQPLGESPAIATTRPSPTTPAMPKMGVRARVADWPPKREALREQSNPSPSQDTDGVKVTKVAHSMRNFQNGQLPSSTPASSGSRAYHRLSRRRSKDVEFQDGWPRSPGRAFLPLRHRSSSEITLSECDVEEPGEARGARHPGVLPLFREYGSTSSIDVQGVPEQSFFDILNEFRSEQPEARGSQNLSELLRVDPGTLLSGSSCGAKGDPRNGQPAKDSLQTVQPLKEKEKARKKPAWGLGSGDTVDSSIFRKLRSSKPEGEVGRSLGETEEGRSPPEASRPWVCQKSFAHFDVQSMLFDLNEAAANRVSVAQRRNTTTGASAASAASAMATLTASRAHSLGTLDPAFTSTEDLNCKENLEQDLGDDNSNDLLLSCPHFRNEIGGERERNVSFSRASMGSPGGSSEAHIAEPTLSTHRTNASISVLEVPKEQQRTQSRPRQYSIEHVDLGARYYQDYFVGKEHANYFGVDEKLGPVAVSIKREKLEDHKDHGPQYQYRIIFRTRELITLRGSILEDATPTATKHGTGRGLPLKDALEYVIPELNIHCLRLALNTPKVTEQLLKLDEQGLCRKHKVGILYCKAGQSSEEEMYNNEEAGPAFEEFLDLLGEKVCLKGFTKYAAQLDVKTDSTGTHSLYTTYQDYEVMFHVSTLLPYTPNNRQQLLRKRHIGNDIVTIIFQEPGALPFTPKNIRSHFQHVFIIVRVHNPCTENVCYSMAVTRSKDAPPFGPPIPNGTTFRKSDVFRDFLLAKVINAENAAHKSDKFHTMATRTRQEYLKDLAESCVSNTPIDSSGKFTLISLTSKKKEKTKARAGAEQHSAGAIAWRVAAQDYAQGVEIDCILGISNEFVVLLDLRTKEVVFNCYCGDVIGWTPDSSTLKIFYGRGDHIFLQAAEGSVEDIRDIVQRLKVMTNGWETVDMTLRRNGLGQLGFHVKYDGTVAEVEDYGFAWQAGLRQGSRLVEICKVAVVTLSHDQMIDLLRTSVTVKVVIIPPFEDGTPRRGWPETYDMNTSEPKTESETTTPGGRPPYRSNAPWQWSGPASHNSLPATKWTTPATPGHAQSLSRLPKQTPMVPFRESQPLHSKRPVSFPETPFTASPAGADRVPPYRQPSGSFSTPGSATYARYKPSPERYTAAPHPLLSFDPHFIHDGMSSGDSSSGGLTSQESTMERPKPEPLWHVPAQSRLSAMAGSSGIKHPSRQDAAGKDSPNRHSKGEPQYSSHSSSNTLSSNASSSHSDDRWFDPLDPLEPEQDPFSKGGSSDSGIDTTLYTSSPSCMSLAKAPRPTKPHKPPGSIGLCGGGREVAGRPHPADRRREVSPAPVVAGQNKGYRPKLYSSGSSTPPGLVGGSRDPPRQPSDMGSRAGYPAQVYKTASAETPRPSQLTQCSPFQLSTSVPKSFFSKQPAHNKHPTGWKRTDEPPARPLPFTDTKKQVDTNAKNVFGQPRLRASLRDLRSPRKNYKSTIEDDLKKLIIMDNLGPEQDRDAGSPQKSLQRTLSDESLCSGRREPSFASPASLDPGLPSDVLFTSTCAFPCSTLPARRQHQHPHPPSGPPSTAPATGNGFPEKKSAISASELSLADGRDRPLRRLDPGMMPLPDTATGLEWSSLVNAAKAYEVQRAVSLFSLNDPALSPEIPPAHSPVHSHLSLERGPQTPRTTPTMSEEPPLDLTGKVYQLEVMLKQLHTDLQKERQDKVVLQSEVASLRQNNQRLQEESQAASEQLRKFAELFSREKEL</sequence>
<dbReference type="PANTHER" id="PTHR15711:SF15">
    <property type="entry name" value="SIGNAL-INDUCED PROLIFERATION-ASSOCIATED 1-LIKE PROTEIN 3"/>
    <property type="match status" value="1"/>
</dbReference>
<dbReference type="InterPro" id="IPR050989">
    <property type="entry name" value="Rap1_Ran_GAP"/>
</dbReference>
<dbReference type="PROSITE" id="PS50085">
    <property type="entry name" value="RAPGAP"/>
    <property type="match status" value="1"/>
</dbReference>
<evidence type="ECO:0000313" key="9">
    <source>
        <dbReference type="Proteomes" id="UP001108280"/>
    </source>
</evidence>
<name>A0A9J7GIA5_CRIGR</name>
<dbReference type="GO" id="GO:0005794">
    <property type="term" value="C:Golgi apparatus"/>
    <property type="evidence" value="ECO:0007669"/>
    <property type="project" value="TreeGrafter"/>
</dbReference>
<organism evidence="9 10">
    <name type="scientific">Cricetulus griseus</name>
    <name type="common">Chinese hamster</name>
    <name type="synonym">Cricetulus barabensis griseus</name>
    <dbReference type="NCBI Taxonomy" id="10029"/>
    <lineage>
        <taxon>Eukaryota</taxon>
        <taxon>Metazoa</taxon>
        <taxon>Chordata</taxon>
        <taxon>Craniata</taxon>
        <taxon>Vertebrata</taxon>
        <taxon>Euteleostomi</taxon>
        <taxon>Mammalia</taxon>
        <taxon>Eutheria</taxon>
        <taxon>Euarchontoglires</taxon>
        <taxon>Glires</taxon>
        <taxon>Rodentia</taxon>
        <taxon>Myomorpha</taxon>
        <taxon>Muroidea</taxon>
        <taxon>Cricetidae</taxon>
        <taxon>Cricetinae</taxon>
        <taxon>Cricetulus</taxon>
    </lineage>
</organism>
<dbReference type="SMART" id="SM00228">
    <property type="entry name" value="PDZ"/>
    <property type="match status" value="1"/>
</dbReference>
<dbReference type="GO" id="GO:0090162">
    <property type="term" value="P:establishment of epithelial cell polarity"/>
    <property type="evidence" value="ECO:0007669"/>
    <property type="project" value="TreeGrafter"/>
</dbReference>
<evidence type="ECO:0000256" key="2">
    <source>
        <dbReference type="ARBA" id="ARBA00022553"/>
    </source>
</evidence>
<evidence type="ECO:0000256" key="3">
    <source>
        <dbReference type="ARBA" id="ARBA00023054"/>
    </source>
</evidence>
<dbReference type="InterPro" id="IPR035974">
    <property type="entry name" value="Rap/Ran-GAP_sf"/>
</dbReference>
<dbReference type="GO" id="GO:0003382">
    <property type="term" value="P:epithelial cell morphogenesis"/>
    <property type="evidence" value="ECO:0007669"/>
    <property type="project" value="TreeGrafter"/>
</dbReference>
<feature type="compositionally biased region" description="Basic and acidic residues" evidence="6">
    <location>
        <begin position="1620"/>
        <end position="1630"/>
    </location>
</feature>
<reference evidence="10" key="3">
    <citation type="submission" date="2025-08" db="UniProtKB">
        <authorList>
            <consortium name="RefSeq"/>
        </authorList>
    </citation>
    <scope>IDENTIFICATION</scope>
    <source>
        <strain evidence="10">17A/GY</strain>
        <tissue evidence="10">Liver</tissue>
    </source>
</reference>
<feature type="compositionally biased region" description="Polar residues" evidence="6">
    <location>
        <begin position="1299"/>
        <end position="1317"/>
    </location>
</feature>
<gene>
    <name evidence="10" type="primary">Sipa1l3</name>
</gene>
<keyword evidence="9" id="KW-1185">Reference proteome</keyword>
<reference evidence="9" key="2">
    <citation type="journal article" date="2020" name="Biotechnol. Bioeng.">
        <title>Chromosome-scale scaffolds for the Chinese hamster reference genome assembly to facilitate the study of the CHO epigenome.</title>
        <authorList>
            <person name="Hilliard W."/>
            <person name="MacDonald M."/>
            <person name="Lee K.H."/>
        </authorList>
    </citation>
    <scope>NUCLEOTIDE SEQUENCE [LARGE SCALE GENOMIC DNA]</scope>
    <source>
        <strain evidence="9">17A/GY</strain>
    </source>
</reference>
<keyword evidence="3 5" id="KW-0175">Coiled coil</keyword>
<dbReference type="CDD" id="cd06745">
    <property type="entry name" value="PDZ_SIPA1-like"/>
    <property type="match status" value="1"/>
</dbReference>
<feature type="compositionally biased region" description="Low complexity" evidence="6">
    <location>
        <begin position="1261"/>
        <end position="1276"/>
    </location>
</feature>
<dbReference type="Pfam" id="PF02145">
    <property type="entry name" value="Rap_GAP"/>
    <property type="match status" value="1"/>
</dbReference>
<dbReference type="Gene3D" id="2.30.42.10">
    <property type="match status" value="1"/>
</dbReference>
<dbReference type="GO" id="GO:0051056">
    <property type="term" value="P:regulation of small GTPase mediated signal transduction"/>
    <property type="evidence" value="ECO:0007669"/>
    <property type="project" value="InterPro"/>
</dbReference>
<feature type="region of interest" description="Disordered" evidence="6">
    <location>
        <begin position="246"/>
        <end position="326"/>
    </location>
</feature>
<feature type="region of interest" description="Disordered" evidence="6">
    <location>
        <begin position="1185"/>
        <end position="1495"/>
    </location>
</feature>
<evidence type="ECO:0000256" key="5">
    <source>
        <dbReference type="SAM" id="Coils"/>
    </source>
</evidence>
<feature type="domain" description="Rap-GAP" evidence="7">
    <location>
        <begin position="606"/>
        <end position="823"/>
    </location>
</feature>
<feature type="compositionally biased region" description="Basic residues" evidence="6">
    <location>
        <begin position="131"/>
        <end position="140"/>
    </location>
</feature>
<dbReference type="Gene3D" id="3.40.50.11210">
    <property type="entry name" value="Rap/Ran-GAP"/>
    <property type="match status" value="1"/>
</dbReference>
<dbReference type="GO" id="GO:0005096">
    <property type="term" value="F:GTPase activator activity"/>
    <property type="evidence" value="ECO:0007669"/>
    <property type="project" value="UniProtKB-UniRule"/>
</dbReference>
<dbReference type="Pfam" id="PF11881">
    <property type="entry name" value="SPAR_C"/>
    <property type="match status" value="1"/>
</dbReference>
<feature type="region of interest" description="Disordered" evidence="6">
    <location>
        <begin position="1041"/>
        <end position="1167"/>
    </location>
</feature>
<dbReference type="RefSeq" id="XP_027286385.1">
    <property type="nucleotide sequence ID" value="XM_027430584.2"/>
</dbReference>
<dbReference type="CTD" id="23094"/>
<dbReference type="InterPro" id="IPR021818">
    <property type="entry name" value="SIPA1L_C"/>
</dbReference>
<dbReference type="Gene3D" id="6.10.140.210">
    <property type="match status" value="1"/>
</dbReference>
<dbReference type="PANTHER" id="PTHR15711">
    <property type="entry name" value="RAP GTPASE-ACTIVATING PROTEIN"/>
    <property type="match status" value="1"/>
</dbReference>
<evidence type="ECO:0000313" key="10">
    <source>
        <dbReference type="RefSeq" id="XP_027286385.1"/>
    </source>
</evidence>
<dbReference type="Proteomes" id="UP001108280">
    <property type="component" value="Chromosome 9"/>
</dbReference>
<keyword evidence="2" id="KW-0597">Phosphoprotein</keyword>
<feature type="coiled-coil region" evidence="5">
    <location>
        <begin position="1720"/>
        <end position="1768"/>
    </location>
</feature>
<feature type="domain" description="PDZ" evidence="8">
    <location>
        <begin position="961"/>
        <end position="1025"/>
    </location>
</feature>
<dbReference type="FunFam" id="3.40.50.11210:FF:000002">
    <property type="entry name" value="Signal-induced proliferation-associated 1-like protein 1"/>
    <property type="match status" value="1"/>
</dbReference>
<reference evidence="9" key="1">
    <citation type="journal article" date="2018" name="Biotechnol. Bioeng.">
        <title>A reference genome of the Chinese hamster based on a hybrid assembly strategy.</title>
        <authorList>
            <person name="Rupp O."/>
            <person name="MacDonald M.L."/>
            <person name="Li S."/>
            <person name="Dhiman H."/>
            <person name="Polson S."/>
            <person name="Griep S."/>
            <person name="Heffner K."/>
            <person name="Hernandez I."/>
            <person name="Brinkrolf K."/>
            <person name="Jadhav V."/>
            <person name="Samoudi M."/>
            <person name="Hao H."/>
            <person name="Kingham B."/>
            <person name="Goesmann A."/>
            <person name="Betenbaugh M.J."/>
            <person name="Lewis N.E."/>
            <person name="Borth N."/>
            <person name="Lee K.H."/>
        </authorList>
    </citation>
    <scope>NUCLEOTIDE SEQUENCE [LARGE SCALE GENOMIC DNA]</scope>
    <source>
        <strain evidence="9">17A/GY</strain>
    </source>
</reference>
<evidence type="ECO:0000259" key="7">
    <source>
        <dbReference type="PROSITE" id="PS50085"/>
    </source>
</evidence>
<evidence type="ECO:0000256" key="6">
    <source>
        <dbReference type="SAM" id="MobiDB-lite"/>
    </source>
</evidence>
<feature type="compositionally biased region" description="Basic and acidic residues" evidence="6">
    <location>
        <begin position="1345"/>
        <end position="1358"/>
    </location>
</feature>
<feature type="region of interest" description="Disordered" evidence="6">
    <location>
        <begin position="1678"/>
        <end position="1707"/>
    </location>
</feature>
<keyword evidence="1 4" id="KW-0343">GTPase activation</keyword>
<dbReference type="InterPro" id="IPR000331">
    <property type="entry name" value="Rap/Ran_GAP_dom"/>
</dbReference>
<accession>A0A9J7GIA5</accession>
<evidence type="ECO:0000259" key="8">
    <source>
        <dbReference type="PROSITE" id="PS50106"/>
    </source>
</evidence>
<feature type="compositionally biased region" description="Low complexity" evidence="6">
    <location>
        <begin position="1191"/>
        <end position="1202"/>
    </location>
</feature>
<feature type="region of interest" description="Disordered" evidence="6">
    <location>
        <begin position="1516"/>
        <end position="1559"/>
    </location>
</feature>
<proteinExistence type="predicted"/>
<dbReference type="GeneID" id="100763106"/>
<evidence type="ECO:0000256" key="1">
    <source>
        <dbReference type="ARBA" id="ARBA00022468"/>
    </source>
</evidence>
<protein>
    <submittedName>
        <fullName evidence="10">Signal-induced proliferation-associated 1-like protein 3 isoform X3</fullName>
    </submittedName>
</protein>
<feature type="compositionally biased region" description="Polar residues" evidence="6">
    <location>
        <begin position="1075"/>
        <end position="1106"/>
    </location>
</feature>
<feature type="compositionally biased region" description="Polar residues" evidence="6">
    <location>
        <begin position="89"/>
        <end position="99"/>
    </location>
</feature>
<dbReference type="SUPFAM" id="SSF111347">
    <property type="entry name" value="Rap/Ran-GAP"/>
    <property type="match status" value="1"/>
</dbReference>